<organism evidence="2 3">
    <name type="scientific">Ladona fulva</name>
    <name type="common">Scarce chaser dragonfly</name>
    <name type="synonym">Libellula fulva</name>
    <dbReference type="NCBI Taxonomy" id="123851"/>
    <lineage>
        <taxon>Eukaryota</taxon>
        <taxon>Metazoa</taxon>
        <taxon>Ecdysozoa</taxon>
        <taxon>Arthropoda</taxon>
        <taxon>Hexapoda</taxon>
        <taxon>Insecta</taxon>
        <taxon>Pterygota</taxon>
        <taxon>Palaeoptera</taxon>
        <taxon>Odonata</taxon>
        <taxon>Epiprocta</taxon>
        <taxon>Anisoptera</taxon>
        <taxon>Libelluloidea</taxon>
        <taxon>Libellulidae</taxon>
        <taxon>Ladona</taxon>
    </lineage>
</organism>
<comment type="caution">
    <text evidence="2">The sequence shown here is derived from an EMBL/GenBank/DDBJ whole genome shotgun (WGS) entry which is preliminary data.</text>
</comment>
<dbReference type="OrthoDB" id="6348149at2759"/>
<feature type="region of interest" description="Disordered" evidence="1">
    <location>
        <begin position="625"/>
        <end position="751"/>
    </location>
</feature>
<feature type="region of interest" description="Disordered" evidence="1">
    <location>
        <begin position="265"/>
        <end position="306"/>
    </location>
</feature>
<reference evidence="2" key="2">
    <citation type="submission" date="2017-10" db="EMBL/GenBank/DDBJ databases">
        <title>Ladona fulva Genome sequencing and assembly.</title>
        <authorList>
            <person name="Murali S."/>
            <person name="Richards S."/>
            <person name="Bandaranaike D."/>
            <person name="Bellair M."/>
            <person name="Blankenburg K."/>
            <person name="Chao H."/>
            <person name="Dinh H."/>
            <person name="Doddapaneni H."/>
            <person name="Dugan-Rocha S."/>
            <person name="Elkadiri S."/>
            <person name="Gnanaolivu R."/>
            <person name="Hernandez B."/>
            <person name="Skinner E."/>
            <person name="Javaid M."/>
            <person name="Lee S."/>
            <person name="Li M."/>
            <person name="Ming W."/>
            <person name="Munidasa M."/>
            <person name="Muniz J."/>
            <person name="Nguyen L."/>
            <person name="Hughes D."/>
            <person name="Osuji N."/>
            <person name="Pu L.-L."/>
            <person name="Puazo M."/>
            <person name="Qu C."/>
            <person name="Quiroz J."/>
            <person name="Raj R."/>
            <person name="Weissenberger G."/>
            <person name="Xin Y."/>
            <person name="Zou X."/>
            <person name="Han Y."/>
            <person name="Worley K."/>
            <person name="Muzny D."/>
            <person name="Gibbs R."/>
        </authorList>
    </citation>
    <scope>NUCLEOTIDE SEQUENCE</scope>
    <source>
        <strain evidence="2">Sampled in the wild</strain>
    </source>
</reference>
<proteinExistence type="predicted"/>
<feature type="compositionally biased region" description="Low complexity" evidence="1">
    <location>
        <begin position="8"/>
        <end position="24"/>
    </location>
</feature>
<reference evidence="2" key="1">
    <citation type="submission" date="2013-04" db="EMBL/GenBank/DDBJ databases">
        <authorList>
            <person name="Qu J."/>
            <person name="Murali S.C."/>
            <person name="Bandaranaike D."/>
            <person name="Bellair M."/>
            <person name="Blankenburg K."/>
            <person name="Chao H."/>
            <person name="Dinh H."/>
            <person name="Doddapaneni H."/>
            <person name="Downs B."/>
            <person name="Dugan-Rocha S."/>
            <person name="Elkadiri S."/>
            <person name="Gnanaolivu R.D."/>
            <person name="Hernandez B."/>
            <person name="Javaid M."/>
            <person name="Jayaseelan J.C."/>
            <person name="Lee S."/>
            <person name="Li M."/>
            <person name="Ming W."/>
            <person name="Munidasa M."/>
            <person name="Muniz J."/>
            <person name="Nguyen L."/>
            <person name="Ongeri F."/>
            <person name="Osuji N."/>
            <person name="Pu L.-L."/>
            <person name="Puazo M."/>
            <person name="Qu C."/>
            <person name="Quiroz J."/>
            <person name="Raj R."/>
            <person name="Weissenberger G."/>
            <person name="Xin Y."/>
            <person name="Zou X."/>
            <person name="Han Y."/>
            <person name="Richards S."/>
            <person name="Worley K."/>
            <person name="Muzny D."/>
            <person name="Gibbs R."/>
        </authorList>
    </citation>
    <scope>NUCLEOTIDE SEQUENCE</scope>
    <source>
        <strain evidence="2">Sampled in the wild</strain>
    </source>
</reference>
<dbReference type="Proteomes" id="UP000792457">
    <property type="component" value="Unassembled WGS sequence"/>
</dbReference>
<protein>
    <submittedName>
        <fullName evidence="2">Uncharacterized protein</fullName>
    </submittedName>
</protein>
<keyword evidence="3" id="KW-1185">Reference proteome</keyword>
<feature type="compositionally biased region" description="Polar residues" evidence="1">
    <location>
        <begin position="661"/>
        <end position="674"/>
    </location>
</feature>
<feature type="compositionally biased region" description="Basic residues" evidence="1">
    <location>
        <begin position="37"/>
        <end position="48"/>
    </location>
</feature>
<gene>
    <name evidence="2" type="ORF">J437_LFUL006729</name>
</gene>
<evidence type="ECO:0000313" key="3">
    <source>
        <dbReference type="Proteomes" id="UP000792457"/>
    </source>
</evidence>
<feature type="compositionally biased region" description="Basic and acidic residues" evidence="1">
    <location>
        <begin position="695"/>
        <end position="706"/>
    </location>
</feature>
<feature type="compositionally biased region" description="Basic residues" evidence="1">
    <location>
        <begin position="741"/>
        <end position="750"/>
    </location>
</feature>
<feature type="region of interest" description="Disordered" evidence="1">
    <location>
        <begin position="363"/>
        <end position="395"/>
    </location>
</feature>
<name>A0A8K0NVH8_LADFU</name>
<feature type="compositionally biased region" description="Low complexity" evidence="1">
    <location>
        <begin position="637"/>
        <end position="660"/>
    </location>
</feature>
<dbReference type="AlphaFoldDB" id="A0A8K0NVH8"/>
<feature type="compositionally biased region" description="Low complexity" evidence="1">
    <location>
        <begin position="271"/>
        <end position="302"/>
    </location>
</feature>
<accession>A0A8K0NVH8</accession>
<sequence length="845" mass="89170">MTPFQAKAASSRQSPPSGSSGAPSEKGEKGAASAPRARGRRRAKWKLKFHHQALPPEYLDHYEAAMAQEAKAAAAAAAEAATSPPVPSLIRIEKAAPADAGTSKGSPAGGKTASNKGGRRVPNFIQDLQLKETHSSQHQKTSPAQCAKPESAEGRAKQQEDCGIGPRLLVKGFPMSETTVSSSVKSSPELAAQHAEKRSSVIIASGLAGNRPEAGGSSSLRDLPYMGEMTLDCKPRRGRKPKKADICHLIYKNYGNVFSPSNSFETINPRSSDSGTAASSPTPSSPSSTASSLSPSSSSGAGKIELGHRGFSATDSLLAKRLTQSQDPKRSASHSQDRSLQDEPLNLCIRDLKRINVSGPFFPIKTEPIDGADDKRESPSKKRGEESDPGASGTTTISLANAANFPGVAAPVAGNYIYWPNAGVFVHPMALQSHLLYCQKMGAAAAVAAATASSLPLISPNILPDKPKQREGDFMTTVEALPVTSLSLPGTSSLECAEIAQTPAFGRGVTIRPAEVARVPSSSDEVPAASSSGRKRIVHSTSLATKRKRSAIFIPPTAENPTEVSICKFKFTGGAKPSLEEKKMLSVDAGGNFRYYSGTGDKSMRGYEFFPREQTLQPQYMGSSIGSLISAKPPTPSSVCPSSTPSAVTSSSSSPSLTTVNVQHFSNDPTSPLISSFVPDSPVARGDQPNITHRSGRDSLAFHRQGDAIPVVAGGSGESGGAGGDGGGQNDRKGSSSSSGPRRKRRTRKSLVREKLEQTFREKGFLIQTQQLESAEGATYCKFRQLRKFTRYLFRSWKDYLPGNIKEISSSTMIPAGGRPESGDQPCIQPAIDVSGGTAPCPPHE</sequence>
<feature type="region of interest" description="Disordered" evidence="1">
    <location>
        <begin position="1"/>
        <end position="48"/>
    </location>
</feature>
<dbReference type="EMBL" id="KZ308267">
    <property type="protein sequence ID" value="KAG8226100.1"/>
    <property type="molecule type" value="Genomic_DNA"/>
</dbReference>
<feature type="compositionally biased region" description="Basic and acidic residues" evidence="1">
    <location>
        <begin position="372"/>
        <end position="386"/>
    </location>
</feature>
<evidence type="ECO:0000313" key="2">
    <source>
        <dbReference type="EMBL" id="KAG8226100.1"/>
    </source>
</evidence>
<evidence type="ECO:0000256" key="1">
    <source>
        <dbReference type="SAM" id="MobiDB-lite"/>
    </source>
</evidence>
<feature type="compositionally biased region" description="Gly residues" evidence="1">
    <location>
        <begin position="714"/>
        <end position="729"/>
    </location>
</feature>
<feature type="compositionally biased region" description="Basic and acidic residues" evidence="1">
    <location>
        <begin position="150"/>
        <end position="160"/>
    </location>
</feature>
<feature type="region of interest" description="Disordered" evidence="1">
    <location>
        <begin position="97"/>
        <end position="165"/>
    </location>
</feature>